<evidence type="ECO:0000313" key="10">
    <source>
        <dbReference type="EMBL" id="PYH92715.1"/>
    </source>
</evidence>
<dbReference type="InterPro" id="IPR017907">
    <property type="entry name" value="Znf_RING_CS"/>
</dbReference>
<dbReference type="CDD" id="cd22584">
    <property type="entry name" value="Rcat_RBR_unk"/>
    <property type="match status" value="1"/>
</dbReference>
<dbReference type="GO" id="GO:0008270">
    <property type="term" value="F:zinc ion binding"/>
    <property type="evidence" value="ECO:0007669"/>
    <property type="project" value="UniProtKB-KW"/>
</dbReference>
<dbReference type="InterPro" id="IPR002867">
    <property type="entry name" value="IBR_dom"/>
</dbReference>
<comment type="catalytic activity">
    <reaction evidence="1">
        <text>[E2 ubiquitin-conjugating enzyme]-S-ubiquitinyl-L-cysteine + [acceptor protein]-L-lysine = [E2 ubiquitin-conjugating enzyme]-L-cysteine + [acceptor protein]-N(6)-ubiquitinyl-L-lysine.</text>
        <dbReference type="EC" id="2.3.2.31"/>
    </reaction>
</comment>
<keyword evidence="10" id="KW-0436">Ligase</keyword>
<keyword evidence="6" id="KW-0863">Zinc-finger</keyword>
<keyword evidence="8" id="KW-0862">Zinc</keyword>
<dbReference type="EMBL" id="KZ825909">
    <property type="protein sequence ID" value="PYH92715.1"/>
    <property type="molecule type" value="Genomic_DNA"/>
</dbReference>
<dbReference type="GO" id="GO:0061630">
    <property type="term" value="F:ubiquitin protein ligase activity"/>
    <property type="evidence" value="ECO:0007669"/>
    <property type="project" value="UniProtKB-EC"/>
</dbReference>
<evidence type="ECO:0000256" key="4">
    <source>
        <dbReference type="ARBA" id="ARBA00022723"/>
    </source>
</evidence>
<dbReference type="PROSITE" id="PS51873">
    <property type="entry name" value="TRIAD"/>
    <property type="match status" value="1"/>
</dbReference>
<keyword evidence="4" id="KW-0479">Metal-binding</keyword>
<dbReference type="PANTHER" id="PTHR11685">
    <property type="entry name" value="RBR FAMILY RING FINGER AND IBR DOMAIN-CONTAINING"/>
    <property type="match status" value="1"/>
</dbReference>
<organism evidence="10 11">
    <name type="scientific">Aspergillus ellipticus CBS 707.79</name>
    <dbReference type="NCBI Taxonomy" id="1448320"/>
    <lineage>
        <taxon>Eukaryota</taxon>
        <taxon>Fungi</taxon>
        <taxon>Dikarya</taxon>
        <taxon>Ascomycota</taxon>
        <taxon>Pezizomycotina</taxon>
        <taxon>Eurotiomycetes</taxon>
        <taxon>Eurotiomycetidae</taxon>
        <taxon>Eurotiales</taxon>
        <taxon>Aspergillaceae</taxon>
        <taxon>Aspergillus</taxon>
        <taxon>Aspergillus subgen. Circumdati</taxon>
    </lineage>
</organism>
<dbReference type="EC" id="2.3.2.31" evidence="2"/>
<dbReference type="PROSITE" id="PS00518">
    <property type="entry name" value="ZF_RING_1"/>
    <property type="match status" value="1"/>
</dbReference>
<dbReference type="Pfam" id="PF01485">
    <property type="entry name" value="IBR"/>
    <property type="match status" value="2"/>
</dbReference>
<dbReference type="CDD" id="cd20335">
    <property type="entry name" value="BRcat_RBR"/>
    <property type="match status" value="1"/>
</dbReference>
<keyword evidence="5" id="KW-0677">Repeat</keyword>
<dbReference type="VEuPathDB" id="FungiDB:BO71DRAFT_16856"/>
<evidence type="ECO:0000259" key="9">
    <source>
        <dbReference type="PROSITE" id="PS51873"/>
    </source>
</evidence>
<dbReference type="GO" id="GO:0016874">
    <property type="term" value="F:ligase activity"/>
    <property type="evidence" value="ECO:0007669"/>
    <property type="project" value="UniProtKB-KW"/>
</dbReference>
<reference evidence="10 11" key="1">
    <citation type="submission" date="2018-02" db="EMBL/GenBank/DDBJ databases">
        <title>The genomes of Aspergillus section Nigri reveals drivers in fungal speciation.</title>
        <authorList>
            <consortium name="DOE Joint Genome Institute"/>
            <person name="Vesth T.C."/>
            <person name="Nybo J."/>
            <person name="Theobald S."/>
            <person name="Brandl J."/>
            <person name="Frisvad J.C."/>
            <person name="Nielsen K.F."/>
            <person name="Lyhne E.K."/>
            <person name="Kogle M.E."/>
            <person name="Kuo A."/>
            <person name="Riley R."/>
            <person name="Clum A."/>
            <person name="Nolan M."/>
            <person name="Lipzen A."/>
            <person name="Salamov A."/>
            <person name="Henrissat B."/>
            <person name="Wiebenga A."/>
            <person name="De vries R.P."/>
            <person name="Grigoriev I.V."/>
            <person name="Mortensen U.H."/>
            <person name="Andersen M.R."/>
            <person name="Baker S.E."/>
        </authorList>
    </citation>
    <scope>NUCLEOTIDE SEQUENCE [LARGE SCALE GENOMIC DNA]</scope>
    <source>
        <strain evidence="10 11">CBS 707.79</strain>
    </source>
</reference>
<dbReference type="InterPro" id="IPR031127">
    <property type="entry name" value="E3_UB_ligase_RBR"/>
</dbReference>
<evidence type="ECO:0000256" key="3">
    <source>
        <dbReference type="ARBA" id="ARBA00022679"/>
    </source>
</evidence>
<evidence type="ECO:0000256" key="8">
    <source>
        <dbReference type="ARBA" id="ARBA00022833"/>
    </source>
</evidence>
<dbReference type="Gene3D" id="1.20.120.1750">
    <property type="match status" value="1"/>
</dbReference>
<name>A0A319D5M7_9EURO</name>
<evidence type="ECO:0000256" key="7">
    <source>
        <dbReference type="ARBA" id="ARBA00022786"/>
    </source>
</evidence>
<evidence type="ECO:0000256" key="6">
    <source>
        <dbReference type="ARBA" id="ARBA00022771"/>
    </source>
</evidence>
<keyword evidence="7" id="KW-0833">Ubl conjugation pathway</keyword>
<gene>
    <name evidence="10" type="ORF">BO71DRAFT_16856</name>
</gene>
<evidence type="ECO:0000256" key="1">
    <source>
        <dbReference type="ARBA" id="ARBA00001798"/>
    </source>
</evidence>
<proteinExistence type="predicted"/>
<dbReference type="AlphaFoldDB" id="A0A319D5M7"/>
<evidence type="ECO:0000256" key="5">
    <source>
        <dbReference type="ARBA" id="ARBA00022737"/>
    </source>
</evidence>
<keyword evidence="11" id="KW-1185">Reference proteome</keyword>
<dbReference type="GO" id="GO:0016567">
    <property type="term" value="P:protein ubiquitination"/>
    <property type="evidence" value="ECO:0007669"/>
    <property type="project" value="InterPro"/>
</dbReference>
<dbReference type="SUPFAM" id="SSF57850">
    <property type="entry name" value="RING/U-box"/>
    <property type="match status" value="2"/>
</dbReference>
<dbReference type="STRING" id="1448320.A0A319D5M7"/>
<keyword evidence="3" id="KW-0808">Transferase</keyword>
<dbReference type="OrthoDB" id="9977870at2759"/>
<protein>
    <recommendedName>
        <fullName evidence="2">RBR-type E3 ubiquitin transferase</fullName>
        <ecNumber evidence="2">2.3.2.31</ecNumber>
    </recommendedName>
</protein>
<feature type="domain" description="RING-type" evidence="9">
    <location>
        <begin position="160"/>
        <end position="350"/>
    </location>
</feature>
<evidence type="ECO:0000256" key="2">
    <source>
        <dbReference type="ARBA" id="ARBA00012251"/>
    </source>
</evidence>
<dbReference type="Proteomes" id="UP000247810">
    <property type="component" value="Unassembled WGS sequence"/>
</dbReference>
<accession>A0A319D5M7</accession>
<evidence type="ECO:0000313" key="11">
    <source>
        <dbReference type="Proteomes" id="UP000247810"/>
    </source>
</evidence>
<sequence length="433" mass="49330">MDECTRELIVKLLDQDAQTEIKGWKGKQKAGSMSDRQLAISDWASELQQCAQSIQDQKMALSIAKAVYNDGVALALAAQEENRTLADRMTALRIGGQHQLAEQQPMQRLAAEMAQQATRALEFLYTTDHQDDTISLDGTSSSCMAESSKDAERRHVEDEIKLECAACMDSAPPCDILKAPCSHLYCRKCVTKLVESSLIDEIDESLFPPRCCRTSIFLSSVRTFLGPEIGRQLEEKSIEREDPYRTYCSSTACAKYIMPFHVQGYIGTCRICQCQTCTLCKRQAHPGAECVDDYGEVLNIAKEQGWQRCARCRNIVELGIGCNHITCRCRYEFCYICGKLWKNCTCELWDEERLLNRAQQVAGRDQVEPPAQTEVQRVAQNLRARHECDHEGRWKRINRGQGCEECHHYLPDFILECRQCHLRACTRCRMNRL</sequence>
<dbReference type="InterPro" id="IPR044066">
    <property type="entry name" value="TRIAD_supradom"/>
</dbReference>